<organism evidence="8 9">
    <name type="scientific">Blumeria hordei</name>
    <name type="common">Barley powdery mildew</name>
    <name type="synonym">Blumeria graminis f. sp. hordei</name>
    <dbReference type="NCBI Taxonomy" id="2867405"/>
    <lineage>
        <taxon>Eukaryota</taxon>
        <taxon>Fungi</taxon>
        <taxon>Dikarya</taxon>
        <taxon>Ascomycota</taxon>
        <taxon>Pezizomycotina</taxon>
        <taxon>Leotiomycetes</taxon>
        <taxon>Erysiphales</taxon>
        <taxon>Erysiphaceae</taxon>
        <taxon>Blumeria</taxon>
    </lineage>
</organism>
<reference evidence="8 9" key="1">
    <citation type="submission" date="2017-11" db="EMBL/GenBank/DDBJ databases">
        <authorList>
            <person name="Kracher B."/>
        </authorList>
    </citation>
    <scope>NUCLEOTIDE SEQUENCE [LARGE SCALE GENOMIC DNA]</scope>
    <source>
        <strain evidence="8 9">RACE1</strain>
    </source>
</reference>
<sequence>MSKSVDPGHFFQSDASEANRARKEAKSNNKNGNPIVLQSKILNAIPDPFNESCIYIAESAGCVRRVNVETKSFKTVYRGPTAPLTSVAIGGVGSSIVYAGCWDKDIWSWDRETQALSKKLKGHTDFVKTIITSKLNDTNILISGGADSKIMIWATRTGERLHVIQDKDNTMSALQNLSIDPYESTTSNITLFSSSSDPVIRRWHIYDLGGNKIMHEAPSSLSSQGKNSRGIIRENETSVYQILFSGDDEDSDLWTCSADGTAMCLSRARNWVAQEIYEHGDYVRAVAVTENWVVTAGRNENVNVWSRATGKLLHIYEGHFDEVTSLVVIEKGKRIVSVGIDGTVRVWELGKKELEKEIEKRLLGDSLQEDVSTIPNLMTAEEEDEIAELMNSD</sequence>
<dbReference type="SMART" id="SM00320">
    <property type="entry name" value="WD40"/>
    <property type="match status" value="5"/>
</dbReference>
<evidence type="ECO:0000256" key="6">
    <source>
        <dbReference type="PROSITE-ProRule" id="PRU00221"/>
    </source>
</evidence>
<keyword evidence="2" id="KW-0677">Repeat</keyword>
<accession>A0A383UXC5</accession>
<dbReference type="Gene3D" id="2.130.10.10">
    <property type="entry name" value="YVTN repeat-like/Quinoprotein amine dehydrogenase"/>
    <property type="match status" value="2"/>
</dbReference>
<evidence type="ECO:0000256" key="7">
    <source>
        <dbReference type="SAM" id="MobiDB-lite"/>
    </source>
</evidence>
<dbReference type="InterPro" id="IPR036322">
    <property type="entry name" value="WD40_repeat_dom_sf"/>
</dbReference>
<evidence type="ECO:0000256" key="3">
    <source>
        <dbReference type="ARBA" id="ARBA00038415"/>
    </source>
</evidence>
<evidence type="ECO:0000256" key="2">
    <source>
        <dbReference type="ARBA" id="ARBA00022737"/>
    </source>
</evidence>
<name>A0A383UXC5_BLUHO</name>
<proteinExistence type="inferred from homology"/>
<dbReference type="PANTHER" id="PTHR22847:SF637">
    <property type="entry name" value="WD REPEAT DOMAIN 5B"/>
    <property type="match status" value="1"/>
</dbReference>
<feature type="compositionally biased region" description="Basic and acidic residues" evidence="7">
    <location>
        <begin position="17"/>
        <end position="27"/>
    </location>
</feature>
<dbReference type="PANTHER" id="PTHR22847">
    <property type="entry name" value="WD40 REPEAT PROTEIN"/>
    <property type="match status" value="1"/>
</dbReference>
<evidence type="ECO:0000256" key="5">
    <source>
        <dbReference type="ARBA" id="ARBA00043913"/>
    </source>
</evidence>
<feature type="repeat" description="WD" evidence="6">
    <location>
        <begin position="276"/>
        <end position="315"/>
    </location>
</feature>
<dbReference type="InterPro" id="IPR015943">
    <property type="entry name" value="WD40/YVTN_repeat-like_dom_sf"/>
</dbReference>
<feature type="region of interest" description="Disordered" evidence="7">
    <location>
        <begin position="1"/>
        <end position="32"/>
    </location>
</feature>
<dbReference type="EMBL" id="UNSH01000070">
    <property type="protein sequence ID" value="SZF04961.1"/>
    <property type="molecule type" value="Genomic_DNA"/>
</dbReference>
<protein>
    <recommendedName>
        <fullName evidence="4">Mitochondrial division protein 1</fullName>
    </recommendedName>
</protein>
<dbReference type="PROSITE" id="PS00678">
    <property type="entry name" value="WD_REPEATS_1"/>
    <property type="match status" value="1"/>
</dbReference>
<evidence type="ECO:0000313" key="8">
    <source>
        <dbReference type="EMBL" id="SZF04961.1"/>
    </source>
</evidence>
<dbReference type="VEuPathDB" id="FungiDB:BLGHR1_15761"/>
<dbReference type="GO" id="GO:1990234">
    <property type="term" value="C:transferase complex"/>
    <property type="evidence" value="ECO:0007669"/>
    <property type="project" value="UniProtKB-ARBA"/>
</dbReference>
<feature type="repeat" description="WD" evidence="6">
    <location>
        <begin position="316"/>
        <end position="357"/>
    </location>
</feature>
<dbReference type="Proteomes" id="UP000275772">
    <property type="component" value="Unassembled WGS sequence"/>
</dbReference>
<evidence type="ECO:0000256" key="1">
    <source>
        <dbReference type="ARBA" id="ARBA00022574"/>
    </source>
</evidence>
<dbReference type="PROSITE" id="PS50294">
    <property type="entry name" value="WD_REPEATS_REGION"/>
    <property type="match status" value="1"/>
</dbReference>
<dbReference type="PROSITE" id="PS50082">
    <property type="entry name" value="WD_REPEATS_2"/>
    <property type="match status" value="3"/>
</dbReference>
<evidence type="ECO:0000256" key="4">
    <source>
        <dbReference type="ARBA" id="ARBA00039789"/>
    </source>
</evidence>
<dbReference type="SUPFAM" id="SSF50978">
    <property type="entry name" value="WD40 repeat-like"/>
    <property type="match status" value="1"/>
</dbReference>
<dbReference type="InterPro" id="IPR019775">
    <property type="entry name" value="WD40_repeat_CS"/>
</dbReference>
<dbReference type="Pfam" id="PF00400">
    <property type="entry name" value="WD40"/>
    <property type="match status" value="2"/>
</dbReference>
<gene>
    <name evidence="8" type="ORF">BLGHR1_15761</name>
</gene>
<feature type="repeat" description="WD" evidence="6">
    <location>
        <begin position="120"/>
        <end position="163"/>
    </location>
</feature>
<comment type="similarity">
    <text evidence="3">Belongs to the WD repeat MDV1/CAF4 family.</text>
</comment>
<evidence type="ECO:0000313" key="9">
    <source>
        <dbReference type="Proteomes" id="UP000275772"/>
    </source>
</evidence>
<dbReference type="AlphaFoldDB" id="A0A383UXC5"/>
<keyword evidence="1 6" id="KW-0853">WD repeat</keyword>
<dbReference type="InterPro" id="IPR001680">
    <property type="entry name" value="WD40_rpt"/>
</dbReference>
<comment type="function">
    <text evidence="5">Involved in mitochondrial fission. Acts as an adapter protein required to form mitochondrial fission complexes. Formation of these complexes is required to promote constriction and fission of the mitochondrial compartment at a late step in mitochondrial division.</text>
</comment>